<dbReference type="RefSeq" id="XP_042995493.1">
    <property type="nucleotide sequence ID" value="XM_043139559.1"/>
</dbReference>
<dbReference type="KEGG" id="uvi:66062839"/>
<evidence type="ECO:0000313" key="2">
    <source>
        <dbReference type="Proteomes" id="UP000027002"/>
    </source>
</evidence>
<keyword evidence="2" id="KW-1185">Reference proteome</keyword>
<dbReference type="GeneID" id="66062839"/>
<dbReference type="Proteomes" id="UP000027002">
    <property type="component" value="Chromosome 2"/>
</dbReference>
<evidence type="ECO:0000313" key="1">
    <source>
        <dbReference type="EMBL" id="QUC17820.1"/>
    </source>
</evidence>
<proteinExistence type="predicted"/>
<gene>
    <name evidence="1" type="ORF">UV8b_02061</name>
</gene>
<organism evidence="1 2">
    <name type="scientific">Ustilaginoidea virens</name>
    <name type="common">Rice false smut fungus</name>
    <name type="synonym">Villosiclava virens</name>
    <dbReference type="NCBI Taxonomy" id="1159556"/>
    <lineage>
        <taxon>Eukaryota</taxon>
        <taxon>Fungi</taxon>
        <taxon>Dikarya</taxon>
        <taxon>Ascomycota</taxon>
        <taxon>Pezizomycotina</taxon>
        <taxon>Sordariomycetes</taxon>
        <taxon>Hypocreomycetidae</taxon>
        <taxon>Hypocreales</taxon>
        <taxon>Clavicipitaceae</taxon>
        <taxon>Ustilaginoidea</taxon>
    </lineage>
</organism>
<reference evidence="1" key="1">
    <citation type="submission" date="2020-03" db="EMBL/GenBank/DDBJ databases">
        <title>A mixture of massive structural variations and highly conserved coding sequences in Ustilaginoidea virens genome.</title>
        <authorList>
            <person name="Zhang K."/>
            <person name="Zhao Z."/>
            <person name="Zhang Z."/>
            <person name="Li Y."/>
            <person name="Hsiang T."/>
            <person name="Sun W."/>
        </authorList>
    </citation>
    <scope>NUCLEOTIDE SEQUENCE</scope>
    <source>
        <strain evidence="1">UV-8b</strain>
    </source>
</reference>
<protein>
    <submittedName>
        <fullName evidence="1">Uncharacterized protein</fullName>
    </submittedName>
</protein>
<accession>A0A8E5HM73</accession>
<dbReference type="EMBL" id="CP072754">
    <property type="protein sequence ID" value="QUC17820.1"/>
    <property type="molecule type" value="Genomic_DNA"/>
</dbReference>
<dbReference type="AlphaFoldDB" id="A0A8E5HM73"/>
<name>A0A8E5HM73_USTVR</name>
<sequence>MCNTCGLRECSASSFQHPTAELRPLRKAARVVDPTDFVVRLVQCNDADIDRPCKSAEGLPREAGYGGRSFDPSILR</sequence>